<evidence type="ECO:0000256" key="2">
    <source>
        <dbReference type="ARBA" id="ARBA00023125"/>
    </source>
</evidence>
<dbReference type="InterPro" id="IPR001647">
    <property type="entry name" value="HTH_TetR"/>
</dbReference>
<dbReference type="InterPro" id="IPR036271">
    <property type="entry name" value="Tet_transcr_reg_TetR-rel_C_sf"/>
</dbReference>
<evidence type="ECO:0000313" key="7">
    <source>
        <dbReference type="EMBL" id="NGQ90398.1"/>
    </source>
</evidence>
<evidence type="ECO:0000256" key="1">
    <source>
        <dbReference type="ARBA" id="ARBA00023015"/>
    </source>
</evidence>
<name>A0A6M1TQE6_9RHOB</name>
<dbReference type="Pfam" id="PF16925">
    <property type="entry name" value="TetR_C_13"/>
    <property type="match status" value="1"/>
</dbReference>
<protein>
    <submittedName>
        <fullName evidence="7">TetR family transcriptional regulator</fullName>
    </submittedName>
</protein>
<dbReference type="EMBL" id="JAALFE010000004">
    <property type="protein sequence ID" value="NGQ90398.1"/>
    <property type="molecule type" value="Genomic_DNA"/>
</dbReference>
<evidence type="ECO:0000313" key="8">
    <source>
        <dbReference type="Proteomes" id="UP000474758"/>
    </source>
</evidence>
<accession>A0A6M1TQE6</accession>
<keyword evidence="1" id="KW-0805">Transcription regulation</keyword>
<evidence type="ECO:0000256" key="5">
    <source>
        <dbReference type="SAM" id="MobiDB-lite"/>
    </source>
</evidence>
<evidence type="ECO:0000256" key="3">
    <source>
        <dbReference type="ARBA" id="ARBA00023163"/>
    </source>
</evidence>
<proteinExistence type="predicted"/>
<feature type="domain" description="HTH tetR-type" evidence="6">
    <location>
        <begin position="26"/>
        <end position="86"/>
    </location>
</feature>
<dbReference type="AlphaFoldDB" id="A0A6M1TQE6"/>
<dbReference type="Gene3D" id="1.10.357.10">
    <property type="entry name" value="Tetracycline Repressor, domain 2"/>
    <property type="match status" value="1"/>
</dbReference>
<evidence type="ECO:0000259" key="6">
    <source>
        <dbReference type="PROSITE" id="PS50977"/>
    </source>
</evidence>
<dbReference type="InterPro" id="IPR009057">
    <property type="entry name" value="Homeodomain-like_sf"/>
</dbReference>
<dbReference type="InterPro" id="IPR011075">
    <property type="entry name" value="TetR_C"/>
</dbReference>
<dbReference type="RefSeq" id="WP_165047804.1">
    <property type="nucleotide sequence ID" value="NZ_JAALFE010000004.1"/>
</dbReference>
<dbReference type="SUPFAM" id="SSF46689">
    <property type="entry name" value="Homeodomain-like"/>
    <property type="match status" value="1"/>
</dbReference>
<dbReference type="PANTHER" id="PTHR47506:SF6">
    <property type="entry name" value="HTH-TYPE TRANSCRIPTIONAL REPRESSOR NEMR"/>
    <property type="match status" value="1"/>
</dbReference>
<feature type="region of interest" description="Disordered" evidence="5">
    <location>
        <begin position="1"/>
        <end position="24"/>
    </location>
</feature>
<sequence>MPTDAAPLSPAPPRPRGRPATPPDAAEARQRLIRAGLIFLTERGYGATALEDILRSAAITKGAFYHYFDSKADFAEALISAYHAHFARRLDRRLLDPGLAPLVRLRAFTEDAESGMARHGFRRGCLIGNLGQEMGALPEPFRARLTDVLADWQARTAACLTLARDDGTLSPHHDPALLAEFFWTGWEGAVLRAKLDASPAPLRRFRQQFFALLTQ</sequence>
<dbReference type="PROSITE" id="PS50977">
    <property type="entry name" value="HTH_TETR_2"/>
    <property type="match status" value="1"/>
</dbReference>
<keyword evidence="8" id="KW-1185">Reference proteome</keyword>
<dbReference type="PRINTS" id="PR00455">
    <property type="entry name" value="HTHTETR"/>
</dbReference>
<keyword evidence="3" id="KW-0804">Transcription</keyword>
<organism evidence="7 8">
    <name type="scientific">Paragemmobacter kunshanensis</name>
    <dbReference type="NCBI Taxonomy" id="2583234"/>
    <lineage>
        <taxon>Bacteria</taxon>
        <taxon>Pseudomonadati</taxon>
        <taxon>Pseudomonadota</taxon>
        <taxon>Alphaproteobacteria</taxon>
        <taxon>Rhodobacterales</taxon>
        <taxon>Paracoccaceae</taxon>
        <taxon>Paragemmobacter</taxon>
    </lineage>
</organism>
<comment type="caution">
    <text evidence="7">The sequence shown here is derived from an EMBL/GenBank/DDBJ whole genome shotgun (WGS) entry which is preliminary data.</text>
</comment>
<keyword evidence="2 4" id="KW-0238">DNA-binding</keyword>
<dbReference type="PANTHER" id="PTHR47506">
    <property type="entry name" value="TRANSCRIPTIONAL REGULATORY PROTEIN"/>
    <property type="match status" value="1"/>
</dbReference>
<evidence type="ECO:0000256" key="4">
    <source>
        <dbReference type="PROSITE-ProRule" id="PRU00335"/>
    </source>
</evidence>
<reference evidence="7 8" key="1">
    <citation type="submission" date="2020-02" db="EMBL/GenBank/DDBJ databases">
        <title>Rhodobacter translucens sp. nov., a novel bacterium isolated from activated sludge.</title>
        <authorList>
            <person name="Liu J."/>
        </authorList>
    </citation>
    <scope>NUCLEOTIDE SEQUENCE [LARGE SCALE GENOMIC DNA]</scope>
    <source>
        <strain evidence="7 8">HX-7-19</strain>
    </source>
</reference>
<dbReference type="SUPFAM" id="SSF48498">
    <property type="entry name" value="Tetracyclin repressor-like, C-terminal domain"/>
    <property type="match status" value="1"/>
</dbReference>
<dbReference type="Pfam" id="PF00440">
    <property type="entry name" value="TetR_N"/>
    <property type="match status" value="1"/>
</dbReference>
<dbReference type="GO" id="GO:0003677">
    <property type="term" value="F:DNA binding"/>
    <property type="evidence" value="ECO:0007669"/>
    <property type="project" value="UniProtKB-UniRule"/>
</dbReference>
<feature type="DNA-binding region" description="H-T-H motif" evidence="4">
    <location>
        <begin position="49"/>
        <end position="68"/>
    </location>
</feature>
<gene>
    <name evidence="7" type="ORF">G5V65_05780</name>
</gene>
<dbReference type="Proteomes" id="UP000474758">
    <property type="component" value="Unassembled WGS sequence"/>
</dbReference>